<evidence type="ECO:0000313" key="14">
    <source>
        <dbReference type="Proteomes" id="UP001201163"/>
    </source>
</evidence>
<evidence type="ECO:0000256" key="7">
    <source>
        <dbReference type="ARBA" id="ARBA00022723"/>
    </source>
</evidence>
<dbReference type="GO" id="GO:0016020">
    <property type="term" value="C:membrane"/>
    <property type="evidence" value="ECO:0007669"/>
    <property type="project" value="UniProtKB-SubCell"/>
</dbReference>
<comment type="caution">
    <text evidence="13">The sequence shown here is derived from an EMBL/GenBank/DDBJ whole genome shotgun (WGS) entry which is preliminary data.</text>
</comment>
<protein>
    <submittedName>
        <fullName evidence="13">Cytochrome P450</fullName>
    </submittedName>
</protein>
<name>A0AAD4L8S2_9AGAM</name>
<keyword evidence="11" id="KW-0503">Monooxygenase</keyword>
<comment type="subcellular location">
    <subcellularLocation>
        <location evidence="2">Membrane</location>
    </subcellularLocation>
</comment>
<comment type="pathway">
    <text evidence="3">Secondary metabolite biosynthesis.</text>
</comment>
<keyword evidence="6" id="KW-0812">Transmembrane</keyword>
<evidence type="ECO:0000256" key="4">
    <source>
        <dbReference type="ARBA" id="ARBA00010617"/>
    </source>
</evidence>
<dbReference type="InterPro" id="IPR002401">
    <property type="entry name" value="Cyt_P450_E_grp-I"/>
</dbReference>
<sequence>MSLFLLHGRKSLFRDGEETRGKRPLSVQSDVFYYSNAAGQPIVVFNTQKVAADLLDRRAGIYSDCPRNIVSVQILSGGLAIVFQNYGPLCPTNIRLALPNDYPQIGRRDPQLNEALIFASGLLDQPATMVKHLHRVAASTIMSFTYDTPPMVSELDPSRLSMTLLRVLREQLFPVHTLWNSFRIPSRCSASRNRTDLEFKCLHVPDLPNGSETQSIGTRKIPLETLFGSVRDKLSEGIDRPSLVGTLMEDAEKYGLSDREYSWVAAMMYAAGAETTSAVLAWWMLAMATYPEVQKYAQPELNAVVGHSRTPTFADFQHLPYICAMVKLAVIVSFKADITPRFPEAIGLLTGEQEFPGALIRVNGVEGKGGEEELIAVIDTDIY</sequence>
<dbReference type="EMBL" id="JAKELL010000105">
    <property type="protein sequence ID" value="KAH8982108.1"/>
    <property type="molecule type" value="Genomic_DNA"/>
</dbReference>
<evidence type="ECO:0000256" key="3">
    <source>
        <dbReference type="ARBA" id="ARBA00005179"/>
    </source>
</evidence>
<organism evidence="13 14">
    <name type="scientific">Lactarius akahatsu</name>
    <dbReference type="NCBI Taxonomy" id="416441"/>
    <lineage>
        <taxon>Eukaryota</taxon>
        <taxon>Fungi</taxon>
        <taxon>Dikarya</taxon>
        <taxon>Basidiomycota</taxon>
        <taxon>Agaricomycotina</taxon>
        <taxon>Agaricomycetes</taxon>
        <taxon>Russulales</taxon>
        <taxon>Russulaceae</taxon>
        <taxon>Lactarius</taxon>
    </lineage>
</organism>
<keyword evidence="12" id="KW-0472">Membrane</keyword>
<dbReference type="GO" id="GO:0004497">
    <property type="term" value="F:monooxygenase activity"/>
    <property type="evidence" value="ECO:0007669"/>
    <property type="project" value="UniProtKB-KW"/>
</dbReference>
<evidence type="ECO:0000313" key="13">
    <source>
        <dbReference type="EMBL" id="KAH8982108.1"/>
    </source>
</evidence>
<dbReference type="GO" id="GO:0005506">
    <property type="term" value="F:iron ion binding"/>
    <property type="evidence" value="ECO:0007669"/>
    <property type="project" value="InterPro"/>
</dbReference>
<evidence type="ECO:0000256" key="2">
    <source>
        <dbReference type="ARBA" id="ARBA00004370"/>
    </source>
</evidence>
<dbReference type="InterPro" id="IPR001128">
    <property type="entry name" value="Cyt_P450"/>
</dbReference>
<keyword evidence="5" id="KW-0349">Heme</keyword>
<dbReference type="InterPro" id="IPR036396">
    <property type="entry name" value="Cyt_P450_sf"/>
</dbReference>
<comment type="cofactor">
    <cofactor evidence="1">
        <name>heme</name>
        <dbReference type="ChEBI" id="CHEBI:30413"/>
    </cofactor>
</comment>
<keyword evidence="7" id="KW-0479">Metal-binding</keyword>
<gene>
    <name evidence="13" type="ORF">EDB92DRAFT_1820026</name>
</gene>
<dbReference type="PANTHER" id="PTHR46300">
    <property type="entry name" value="P450, PUTATIVE (EUROFUNG)-RELATED-RELATED"/>
    <property type="match status" value="1"/>
</dbReference>
<evidence type="ECO:0000256" key="6">
    <source>
        <dbReference type="ARBA" id="ARBA00022692"/>
    </source>
</evidence>
<dbReference type="GO" id="GO:0020037">
    <property type="term" value="F:heme binding"/>
    <property type="evidence" value="ECO:0007669"/>
    <property type="project" value="InterPro"/>
</dbReference>
<dbReference type="SUPFAM" id="SSF48264">
    <property type="entry name" value="Cytochrome P450"/>
    <property type="match status" value="1"/>
</dbReference>
<evidence type="ECO:0000256" key="5">
    <source>
        <dbReference type="ARBA" id="ARBA00022617"/>
    </source>
</evidence>
<dbReference type="Gene3D" id="1.10.630.10">
    <property type="entry name" value="Cytochrome P450"/>
    <property type="match status" value="1"/>
</dbReference>
<evidence type="ECO:0000256" key="8">
    <source>
        <dbReference type="ARBA" id="ARBA00022989"/>
    </source>
</evidence>
<dbReference type="Pfam" id="PF00067">
    <property type="entry name" value="p450"/>
    <property type="match status" value="1"/>
</dbReference>
<keyword evidence="14" id="KW-1185">Reference proteome</keyword>
<dbReference type="PANTHER" id="PTHR46300:SF2">
    <property type="entry name" value="CYTOCHROME P450 MONOOXYGENASE ALNH-RELATED"/>
    <property type="match status" value="1"/>
</dbReference>
<keyword evidence="9" id="KW-0560">Oxidoreductase</keyword>
<dbReference type="PRINTS" id="PR00463">
    <property type="entry name" value="EP450I"/>
</dbReference>
<dbReference type="Proteomes" id="UP001201163">
    <property type="component" value="Unassembled WGS sequence"/>
</dbReference>
<reference evidence="13" key="1">
    <citation type="submission" date="2022-01" db="EMBL/GenBank/DDBJ databases">
        <title>Comparative genomics reveals a dynamic genome evolution in the ectomycorrhizal milk-cap (Lactarius) mushrooms.</title>
        <authorList>
            <consortium name="DOE Joint Genome Institute"/>
            <person name="Lebreton A."/>
            <person name="Tang N."/>
            <person name="Kuo A."/>
            <person name="LaButti K."/>
            <person name="Drula E."/>
            <person name="Barry K."/>
            <person name="Clum A."/>
            <person name="Lipzen A."/>
            <person name="Mousain D."/>
            <person name="Ng V."/>
            <person name="Wang R."/>
            <person name="Wang X."/>
            <person name="Dai Y."/>
            <person name="Henrissat B."/>
            <person name="Grigoriev I.V."/>
            <person name="Guerin-Laguette A."/>
            <person name="Yu F."/>
            <person name="Martin F.M."/>
        </authorList>
    </citation>
    <scope>NUCLEOTIDE SEQUENCE</scope>
    <source>
        <strain evidence="13">QP</strain>
    </source>
</reference>
<keyword evidence="8" id="KW-1133">Transmembrane helix</keyword>
<dbReference type="GO" id="GO:0016705">
    <property type="term" value="F:oxidoreductase activity, acting on paired donors, with incorporation or reduction of molecular oxygen"/>
    <property type="evidence" value="ECO:0007669"/>
    <property type="project" value="InterPro"/>
</dbReference>
<comment type="similarity">
    <text evidence="4">Belongs to the cytochrome P450 family.</text>
</comment>
<keyword evidence="10" id="KW-0408">Iron</keyword>
<evidence type="ECO:0000256" key="11">
    <source>
        <dbReference type="ARBA" id="ARBA00023033"/>
    </source>
</evidence>
<dbReference type="InterPro" id="IPR050364">
    <property type="entry name" value="Cytochrome_P450_fung"/>
</dbReference>
<proteinExistence type="inferred from homology"/>
<dbReference type="AlphaFoldDB" id="A0AAD4L8S2"/>
<evidence type="ECO:0000256" key="1">
    <source>
        <dbReference type="ARBA" id="ARBA00001971"/>
    </source>
</evidence>
<evidence type="ECO:0000256" key="10">
    <source>
        <dbReference type="ARBA" id="ARBA00023004"/>
    </source>
</evidence>
<accession>A0AAD4L8S2</accession>
<evidence type="ECO:0000256" key="9">
    <source>
        <dbReference type="ARBA" id="ARBA00023002"/>
    </source>
</evidence>
<evidence type="ECO:0000256" key="12">
    <source>
        <dbReference type="ARBA" id="ARBA00023136"/>
    </source>
</evidence>